<feature type="domain" description="EGF-like" evidence="2">
    <location>
        <begin position="237"/>
        <end position="289"/>
    </location>
</feature>
<name>A0A812LUG1_SYMPI</name>
<comment type="caution">
    <text evidence="3">The sequence shown here is derived from an EMBL/GenBank/DDBJ whole genome shotgun (WGS) entry which is preliminary data.</text>
</comment>
<dbReference type="InterPro" id="IPR011641">
    <property type="entry name" value="Tyr-kin_ephrin_A/B_rcpt-like"/>
</dbReference>
<evidence type="ECO:0000259" key="2">
    <source>
        <dbReference type="SMART" id="SM00181"/>
    </source>
</evidence>
<feature type="domain" description="EGF-like" evidence="2">
    <location>
        <begin position="290"/>
        <end position="338"/>
    </location>
</feature>
<feature type="transmembrane region" description="Helical" evidence="1">
    <location>
        <begin position="1484"/>
        <end position="1502"/>
    </location>
</feature>
<accession>A0A812LUG1</accession>
<sequence>MAPDSDFCECRRGYFWDVQVGACSECPAGYFKASVGNALCQVCPPNSTSTPGAIAERECFCKDGMIDVDPSPSITCAEAATLAENSTVSDLFFAATAAFSFQFSGSILAAGASPPLSEVQTAVEGYLSFSSRSVLKLELQDGNEIRYLFASSEKEEADRMHALFHKMAFAAWALAEMSSTSMASLEVASRSPVQVQELQCQHGQAFAEGARITTDADCQCAHGLEPTSLASTSTCEPCPVGRYKAVVGNVACSSCFTLTTQHRGAVSIFACKCPPGYFNNADADPTSCAFCGQGFFCAGGSNRQSCDVASETTYSDTSAEAADCVCAKGFSRVGGRCEACAPGGFKDEPGEKPCSDCPQGKWSDVVGSESLEMCVSCVPGSTTEKPGAASESFCMRPEGGQRAKCVAGRACHIRLRGYSLQEGHRMALSAGPCPPGSLSVPGISNNGISEPAQDGGAVYSWGQGPSDFTPEGGFYAMCWCASVAPLLCPDVGSGFDISAGVMTVAGPMRSNVVECVRGHDCRSLFPFNGTDLSDGNGVSVGLGSCGRTSGLRLSLNNTHGTGWLENGTVGEHILSFGTSMTGARDYGLSIDASFGYILCWCERSCNQPEDFIVDAGQLREGVSMEAGDMIRILEDCGEGSALYDFPGSGLLDGEDFHFHVNESLPVGAAPGIYQMCFCRPDPGWSCENVSSFMVSVGPVFVHGPFERITDCTVGALCTVSFTGIVLSVGDALRIIRLSEDSANICNNTTYYLQHVTLARDVSTGLGWHIDLGVLDMNTAGTYQLCWCPVQEICLSSSSFQAPAGILRANCPPGYYFRGLNCRLCGSGFYCPGGEPSLAIRLPCREGETTVGPTASAGSECQCSKGYYSFEGTRVVCPKKFYKPNISSEEACTACPPNQTTFTQGAISISSCVGANVTASNASAAPAVRFRLSITADSSTNLTDEDLRKQLVDTLRISIGSASRMDVDSLDISWPSASSSATRRLSEPLEVVIRIKYATALLANITAQELDVDDLAMDIGSALQQDPALSNLRVDVSDLGTEMVSIECPKHTSLPPGVLATHSGDCACWPGYRHDAESKTCSPCAQGRFKTSLANTECENCDPGRWTLNVGQSDGAKCWCTPGTYENENGTCVSCSRRYYCDGTNYQILCPPNSTTTFEASPAKSSCQCEEGYQSVSSTVELTCEPCVPGRFKEVIGNDECTQTCPTDATSTAAASRKDDCFCKQGFHADLKHGSIERCIDCGPYNGLMCRGGLDEEGQHVQPKAVAGWFQTGRSLALPCQVTRDGFSVCLGNISGGHIEPFAGFPNACANGSTGMLCGECPAGWARGAYLEPCEPCDAHSALAFGLAIAADLGRTTLQNFVLAAMAAGGAGTLKPLHTVTLRNFQHWVEACSILVGFNLTRMRPFDFSLGDKTEQPEAGEPVAEPHFVWPAAATDAMILWFDALSLVPRVNVDFAAQCQADAWFGGSQAAKRVVPAVYYLTRPVLTFLGSIFICLLVVYVAIPLTNMTGFAVNERAGLIKKVTKRLQNAALKASKEATQTGDSQRQVCYLSRYLPAMDLSDWNVGYKALADVPTLDLEVVTGQQRSLAHSP</sequence>
<dbReference type="PANTHER" id="PTHR47236:SF5">
    <property type="entry name" value="GENE, 32742-RELATED"/>
    <property type="match status" value="1"/>
</dbReference>
<keyword evidence="1" id="KW-0812">Transmembrane</keyword>
<dbReference type="Proteomes" id="UP000649617">
    <property type="component" value="Unassembled WGS sequence"/>
</dbReference>
<dbReference type="OrthoDB" id="6515930at2759"/>
<keyword evidence="1" id="KW-1133">Transmembrane helix</keyword>
<protein>
    <recommendedName>
        <fullName evidence="2">EGF-like domain-containing protein</fullName>
    </recommendedName>
</protein>
<dbReference type="Pfam" id="PF07699">
    <property type="entry name" value="Ephrin_rec_like"/>
    <property type="match status" value="3"/>
</dbReference>
<keyword evidence="1" id="KW-0472">Membrane</keyword>
<evidence type="ECO:0000313" key="4">
    <source>
        <dbReference type="Proteomes" id="UP000649617"/>
    </source>
</evidence>
<proteinExistence type="predicted"/>
<evidence type="ECO:0000256" key="1">
    <source>
        <dbReference type="SAM" id="Phobius"/>
    </source>
</evidence>
<feature type="domain" description="EGF-like" evidence="2">
    <location>
        <begin position="1185"/>
        <end position="1239"/>
    </location>
</feature>
<dbReference type="InterPro" id="IPR000742">
    <property type="entry name" value="EGF"/>
</dbReference>
<feature type="domain" description="EGF-like" evidence="2">
    <location>
        <begin position="1082"/>
        <end position="1132"/>
    </location>
</feature>
<dbReference type="EMBL" id="CAJNIZ010006078">
    <property type="protein sequence ID" value="CAE7247044.1"/>
    <property type="molecule type" value="Genomic_DNA"/>
</dbReference>
<dbReference type="SUPFAM" id="SSF57184">
    <property type="entry name" value="Growth factor receptor domain"/>
    <property type="match status" value="4"/>
</dbReference>
<dbReference type="SMART" id="SM00181">
    <property type="entry name" value="EGF"/>
    <property type="match status" value="5"/>
</dbReference>
<feature type="domain" description="EGF-like" evidence="2">
    <location>
        <begin position="25"/>
        <end position="77"/>
    </location>
</feature>
<reference evidence="3" key="1">
    <citation type="submission" date="2021-02" db="EMBL/GenBank/DDBJ databases">
        <authorList>
            <person name="Dougan E. K."/>
            <person name="Rhodes N."/>
            <person name="Thang M."/>
            <person name="Chan C."/>
        </authorList>
    </citation>
    <scope>NUCLEOTIDE SEQUENCE</scope>
</reference>
<dbReference type="InterPro" id="IPR009030">
    <property type="entry name" value="Growth_fac_rcpt_cys_sf"/>
</dbReference>
<evidence type="ECO:0000313" key="3">
    <source>
        <dbReference type="EMBL" id="CAE7247044.1"/>
    </source>
</evidence>
<dbReference type="PANTHER" id="PTHR47236">
    <property type="entry name" value="GENE, 32742-RELATED-RELATED"/>
    <property type="match status" value="1"/>
</dbReference>
<dbReference type="SMART" id="SM01411">
    <property type="entry name" value="Ephrin_rec_like"/>
    <property type="match status" value="9"/>
</dbReference>
<dbReference type="Gene3D" id="2.10.50.10">
    <property type="entry name" value="Tumor Necrosis Factor Receptor, subunit A, domain 2"/>
    <property type="match status" value="6"/>
</dbReference>
<gene>
    <name evidence="3" type="ORF">SPIL2461_LOCUS4569</name>
</gene>
<organism evidence="3 4">
    <name type="scientific">Symbiodinium pilosum</name>
    <name type="common">Dinoflagellate</name>
    <dbReference type="NCBI Taxonomy" id="2952"/>
    <lineage>
        <taxon>Eukaryota</taxon>
        <taxon>Sar</taxon>
        <taxon>Alveolata</taxon>
        <taxon>Dinophyceae</taxon>
        <taxon>Suessiales</taxon>
        <taxon>Symbiodiniaceae</taxon>
        <taxon>Symbiodinium</taxon>
    </lineage>
</organism>
<keyword evidence="4" id="KW-1185">Reference proteome</keyword>